<sequence>MDTPIENLASDRVIIIIFWVHRNDSVKQKNLIWDSITSNGWLHDLGGCVDCCLAIFTGSRGCEGCGGVSFEDSYMQHLHHHDHCFFPRKQNHSWREFQYTLGFYHRIIFRFFRFLKFLS</sequence>
<reference evidence="1 2" key="1">
    <citation type="submission" date="2021-06" db="EMBL/GenBank/DDBJ databases">
        <title>Caerostris darwini draft genome.</title>
        <authorList>
            <person name="Kono N."/>
            <person name="Arakawa K."/>
        </authorList>
    </citation>
    <scope>NUCLEOTIDE SEQUENCE [LARGE SCALE GENOMIC DNA]</scope>
</reference>
<evidence type="ECO:0000313" key="1">
    <source>
        <dbReference type="EMBL" id="GIY47324.1"/>
    </source>
</evidence>
<dbReference type="AlphaFoldDB" id="A0AAV4TNM0"/>
<organism evidence="1 2">
    <name type="scientific">Caerostris darwini</name>
    <dbReference type="NCBI Taxonomy" id="1538125"/>
    <lineage>
        <taxon>Eukaryota</taxon>
        <taxon>Metazoa</taxon>
        <taxon>Ecdysozoa</taxon>
        <taxon>Arthropoda</taxon>
        <taxon>Chelicerata</taxon>
        <taxon>Arachnida</taxon>
        <taxon>Araneae</taxon>
        <taxon>Araneomorphae</taxon>
        <taxon>Entelegynae</taxon>
        <taxon>Araneoidea</taxon>
        <taxon>Araneidae</taxon>
        <taxon>Caerostris</taxon>
    </lineage>
</organism>
<protein>
    <submittedName>
        <fullName evidence="1">Uncharacterized protein</fullName>
    </submittedName>
</protein>
<proteinExistence type="predicted"/>
<evidence type="ECO:0000313" key="2">
    <source>
        <dbReference type="Proteomes" id="UP001054837"/>
    </source>
</evidence>
<name>A0AAV4TNM0_9ARAC</name>
<keyword evidence="2" id="KW-1185">Reference proteome</keyword>
<dbReference type="Proteomes" id="UP001054837">
    <property type="component" value="Unassembled WGS sequence"/>
</dbReference>
<dbReference type="EMBL" id="BPLQ01009917">
    <property type="protein sequence ID" value="GIY47324.1"/>
    <property type="molecule type" value="Genomic_DNA"/>
</dbReference>
<comment type="caution">
    <text evidence="1">The sequence shown here is derived from an EMBL/GenBank/DDBJ whole genome shotgun (WGS) entry which is preliminary data.</text>
</comment>
<gene>
    <name evidence="1" type="ORF">CDAR_501671</name>
</gene>
<accession>A0AAV4TNM0</accession>